<keyword evidence="1" id="KW-0548">Nucleotidyltransferase</keyword>
<dbReference type="Pfam" id="PF03603">
    <property type="entry name" value="DNA_III_psi"/>
    <property type="match status" value="1"/>
</dbReference>
<dbReference type="Proteomes" id="UP000317663">
    <property type="component" value="Unassembled WGS sequence"/>
</dbReference>
<accession>A0A502GKE8</accession>
<name>A0A502GKE8_9GAMM</name>
<evidence type="ECO:0000256" key="1">
    <source>
        <dbReference type="PIRNR" id="PIRNR029225"/>
    </source>
</evidence>
<dbReference type="AlphaFoldDB" id="A0A502GKE8"/>
<gene>
    <name evidence="2" type="ORF">EAH77_11195</name>
</gene>
<dbReference type="InterPro" id="IPR036654">
    <property type="entry name" value="DNA_pol_III_psi_sf"/>
</dbReference>
<sequence>MASRRDWLLQQMGITQWTLRKPAVLQGEVAVSLPDDTRLLIVADVPPAGDDPLFADVLRALALAAQQVYHLTPEQVAMLPEGTHCNTWRLGINEPLRVEGTQLSSPALSELYQNAGAKRALWQQICENEQHFYPDAR</sequence>
<dbReference type="GO" id="GO:0006260">
    <property type="term" value="P:DNA replication"/>
    <property type="evidence" value="ECO:0007669"/>
    <property type="project" value="UniProtKB-KW"/>
</dbReference>
<dbReference type="SUPFAM" id="SSF102220">
    <property type="entry name" value="DNA polymerase III psi subunit"/>
    <property type="match status" value="1"/>
</dbReference>
<keyword evidence="3" id="KW-1185">Reference proteome</keyword>
<dbReference type="Gene3D" id="3.40.50.10220">
    <property type="entry name" value="DNA polymerase III, psi subunit"/>
    <property type="match status" value="1"/>
</dbReference>
<dbReference type="RefSeq" id="WP_140472606.1">
    <property type="nucleotide sequence ID" value="NZ_RCZD01000005.1"/>
</dbReference>
<dbReference type="EMBL" id="RCZD01000005">
    <property type="protein sequence ID" value="TPG62002.1"/>
    <property type="molecule type" value="Genomic_DNA"/>
</dbReference>
<protein>
    <recommendedName>
        <fullName evidence="1">DNA polymerase III subunit psi</fullName>
    </recommendedName>
</protein>
<evidence type="ECO:0000313" key="3">
    <source>
        <dbReference type="Proteomes" id="UP000317663"/>
    </source>
</evidence>
<dbReference type="InterPro" id="IPR004615">
    <property type="entry name" value="DNA_pol_III_psi"/>
</dbReference>
<keyword evidence="1" id="KW-0808">Transferase</keyword>
<dbReference type="NCBIfam" id="NF005337">
    <property type="entry name" value="PRK06856.1-3"/>
    <property type="match status" value="1"/>
</dbReference>
<keyword evidence="1" id="KW-0239">DNA-directed DNA polymerase</keyword>
<comment type="function">
    <text evidence="1">Part of the beta sliding clamp loading complex, which hydrolyzes ATP to load the beta clamp onto primed DNA to form the DNA replication pre-initiation complex. DNA polymerase III is a complex, multichain enzyme responsible for most of the replicative synthesis in bacteria. This DNA polymerase also exhibits 3' to 5' exonuclease activity.</text>
</comment>
<dbReference type="PIRSF" id="PIRSF029225">
    <property type="entry name" value="DNA_pol_III_psi"/>
    <property type="match status" value="1"/>
</dbReference>
<dbReference type="OrthoDB" id="5682636at2"/>
<evidence type="ECO:0000313" key="2">
    <source>
        <dbReference type="EMBL" id="TPG62002.1"/>
    </source>
</evidence>
<reference evidence="2 3" key="1">
    <citation type="journal article" date="2019" name="Environ. Microbiol.">
        <title>Species interactions and distinct microbial communities in high Arctic permafrost affected cryosols are associated with the CH4 and CO2 gas fluxes.</title>
        <authorList>
            <person name="Altshuler I."/>
            <person name="Hamel J."/>
            <person name="Turney S."/>
            <person name="Magnuson E."/>
            <person name="Levesque R."/>
            <person name="Greer C."/>
            <person name="Whyte L.G."/>
        </authorList>
    </citation>
    <scope>NUCLEOTIDE SEQUENCE [LARGE SCALE GENOMIC DNA]</scope>
    <source>
        <strain evidence="2 3">E4</strain>
    </source>
</reference>
<dbReference type="GO" id="GO:0003887">
    <property type="term" value="F:DNA-directed DNA polymerase activity"/>
    <property type="evidence" value="ECO:0007669"/>
    <property type="project" value="UniProtKB-KW"/>
</dbReference>
<keyword evidence="1" id="KW-0235">DNA replication</keyword>
<proteinExistence type="predicted"/>
<organism evidence="2 3">
    <name type="scientific">Ewingella americana</name>
    <dbReference type="NCBI Taxonomy" id="41202"/>
    <lineage>
        <taxon>Bacteria</taxon>
        <taxon>Pseudomonadati</taxon>
        <taxon>Pseudomonadota</taxon>
        <taxon>Gammaproteobacteria</taxon>
        <taxon>Enterobacterales</taxon>
        <taxon>Yersiniaceae</taxon>
        <taxon>Ewingella</taxon>
    </lineage>
</organism>
<dbReference type="GO" id="GO:0008408">
    <property type="term" value="F:3'-5' exonuclease activity"/>
    <property type="evidence" value="ECO:0007669"/>
    <property type="project" value="InterPro"/>
</dbReference>
<comment type="caution">
    <text evidence="2">The sequence shown here is derived from an EMBL/GenBank/DDBJ whole genome shotgun (WGS) entry which is preliminary data.</text>
</comment>